<feature type="domain" description="Leucine zipper homeobox-associated" evidence="2">
    <location>
        <begin position="124"/>
        <end position="159"/>
    </location>
</feature>
<evidence type="ECO:0000313" key="3">
    <source>
        <dbReference type="EMBL" id="MFD1163079.1"/>
    </source>
</evidence>
<keyword evidence="4" id="KW-1185">Reference proteome</keyword>
<protein>
    <recommendedName>
        <fullName evidence="2">Leucine zipper homeobox-associated domain-containing protein</fullName>
    </recommendedName>
</protein>
<organism evidence="3 4">
    <name type="scientific">Hwangdonia seohaensis</name>
    <dbReference type="NCBI Taxonomy" id="1240727"/>
    <lineage>
        <taxon>Bacteria</taxon>
        <taxon>Pseudomonadati</taxon>
        <taxon>Bacteroidota</taxon>
        <taxon>Flavobacteriia</taxon>
        <taxon>Flavobacteriales</taxon>
        <taxon>Flavobacteriaceae</taxon>
        <taxon>Hwangdonia</taxon>
    </lineage>
</organism>
<sequence>MDEKILIKYVDELVNDFLNSPFQDFTTNEFLNESQRFRTENMKKSERMDLEDSIMDFGLKKKLFKIVEGRILMLDEKGIELKDFGQGYLKFEKSLKSKPLDWYKIVPIILTVVFGCLNLYQKSEYSGLKNRFEILKSDFDSLTVERDSLKIELNRLNNKQIEYKDKSLPATSQPKNPSDLKTD</sequence>
<evidence type="ECO:0000259" key="2">
    <source>
        <dbReference type="Pfam" id="PF02183"/>
    </source>
</evidence>
<name>A0ABW3RDN7_9FLAO</name>
<dbReference type="Proteomes" id="UP001597163">
    <property type="component" value="Unassembled WGS sequence"/>
</dbReference>
<feature type="region of interest" description="Disordered" evidence="1">
    <location>
        <begin position="164"/>
        <end position="183"/>
    </location>
</feature>
<dbReference type="EMBL" id="JBHTLJ010000003">
    <property type="protein sequence ID" value="MFD1163079.1"/>
    <property type="molecule type" value="Genomic_DNA"/>
</dbReference>
<gene>
    <name evidence="3" type="ORF">ACFQ2E_11660</name>
</gene>
<evidence type="ECO:0000256" key="1">
    <source>
        <dbReference type="SAM" id="MobiDB-lite"/>
    </source>
</evidence>
<dbReference type="RefSeq" id="WP_311940158.1">
    <property type="nucleotide sequence ID" value="NZ_JAVSCK010000003.1"/>
</dbReference>
<accession>A0ABW3RDN7</accession>
<dbReference type="InterPro" id="IPR003106">
    <property type="entry name" value="Leu_zip_homeo"/>
</dbReference>
<comment type="caution">
    <text evidence="3">The sequence shown here is derived from an EMBL/GenBank/DDBJ whole genome shotgun (WGS) entry which is preliminary data.</text>
</comment>
<dbReference type="Pfam" id="PF02183">
    <property type="entry name" value="HALZ"/>
    <property type="match status" value="1"/>
</dbReference>
<reference evidence="4" key="1">
    <citation type="journal article" date="2019" name="Int. J. Syst. Evol. Microbiol.">
        <title>The Global Catalogue of Microorganisms (GCM) 10K type strain sequencing project: providing services to taxonomists for standard genome sequencing and annotation.</title>
        <authorList>
            <consortium name="The Broad Institute Genomics Platform"/>
            <consortium name="The Broad Institute Genome Sequencing Center for Infectious Disease"/>
            <person name="Wu L."/>
            <person name="Ma J."/>
        </authorList>
    </citation>
    <scope>NUCLEOTIDE SEQUENCE [LARGE SCALE GENOMIC DNA]</scope>
    <source>
        <strain evidence="4">CCUG 63246</strain>
    </source>
</reference>
<evidence type="ECO:0000313" key="4">
    <source>
        <dbReference type="Proteomes" id="UP001597163"/>
    </source>
</evidence>
<proteinExistence type="predicted"/>